<dbReference type="AlphaFoldDB" id="A0A6P6XXR2"/>
<keyword evidence="5" id="KW-1185">Reference proteome</keyword>
<protein>
    <submittedName>
        <fullName evidence="6">Uncharacterized protein LOC113792185</fullName>
    </submittedName>
</protein>
<organism evidence="5 6">
    <name type="scientific">Dermatophagoides pteronyssinus</name>
    <name type="common">European house dust mite</name>
    <dbReference type="NCBI Taxonomy" id="6956"/>
    <lineage>
        <taxon>Eukaryota</taxon>
        <taxon>Metazoa</taxon>
        <taxon>Ecdysozoa</taxon>
        <taxon>Arthropoda</taxon>
        <taxon>Chelicerata</taxon>
        <taxon>Arachnida</taxon>
        <taxon>Acari</taxon>
        <taxon>Acariformes</taxon>
        <taxon>Sarcoptiformes</taxon>
        <taxon>Astigmata</taxon>
        <taxon>Psoroptidia</taxon>
        <taxon>Analgoidea</taxon>
        <taxon>Pyroglyphidae</taxon>
        <taxon>Dermatophagoidinae</taxon>
        <taxon>Dermatophagoides</taxon>
    </lineage>
</organism>
<dbReference type="KEGG" id="dpte:113792185"/>
<evidence type="ECO:0000259" key="4">
    <source>
        <dbReference type="Pfam" id="PF04101"/>
    </source>
</evidence>
<comment type="similarity">
    <text evidence="1">Belongs to the UDP-glycosyltransferase family.</text>
</comment>
<dbReference type="InterPro" id="IPR007235">
    <property type="entry name" value="Glyco_trans_28_C"/>
</dbReference>
<name>A0A6P6XXR2_DERPT</name>
<dbReference type="SUPFAM" id="SSF53756">
    <property type="entry name" value="UDP-Glycosyltransferase/glycogen phosphorylase"/>
    <property type="match status" value="1"/>
</dbReference>
<keyword evidence="2" id="KW-0328">Glycosyltransferase</keyword>
<feature type="domain" description="Glycosyl transferase family 28 C-terminal" evidence="4">
    <location>
        <begin position="325"/>
        <end position="407"/>
    </location>
</feature>
<evidence type="ECO:0000313" key="5">
    <source>
        <dbReference type="Proteomes" id="UP000515146"/>
    </source>
</evidence>
<dbReference type="InterPro" id="IPR050271">
    <property type="entry name" value="UDP-glycosyltransferase"/>
</dbReference>
<dbReference type="Gene3D" id="3.40.50.2000">
    <property type="entry name" value="Glycogen Phosphorylase B"/>
    <property type="match status" value="2"/>
</dbReference>
<dbReference type="PANTHER" id="PTHR48043">
    <property type="entry name" value="EG:EG0003.4 PROTEIN-RELATED"/>
    <property type="match status" value="1"/>
</dbReference>
<dbReference type="OrthoDB" id="5835829at2759"/>
<dbReference type="RefSeq" id="XP_027197890.1">
    <property type="nucleotide sequence ID" value="XM_027342089.1"/>
</dbReference>
<gene>
    <name evidence="6" type="primary">LOC113792185</name>
</gene>
<keyword evidence="3" id="KW-0808">Transferase</keyword>
<proteinExistence type="inferred from homology"/>
<dbReference type="OMA" id="AMDSQGH"/>
<dbReference type="InterPro" id="IPR002213">
    <property type="entry name" value="UDP_glucos_trans"/>
</dbReference>
<dbReference type="InParanoid" id="A0A6P6XXR2"/>
<evidence type="ECO:0000313" key="6">
    <source>
        <dbReference type="RefSeq" id="XP_027197890.1"/>
    </source>
</evidence>
<dbReference type="CDD" id="cd03784">
    <property type="entry name" value="GT1_Gtf-like"/>
    <property type="match status" value="1"/>
</dbReference>
<evidence type="ECO:0000256" key="2">
    <source>
        <dbReference type="ARBA" id="ARBA00022676"/>
    </source>
</evidence>
<dbReference type="Proteomes" id="UP000515146">
    <property type="component" value="Unplaced"/>
</dbReference>
<dbReference type="GO" id="GO:0008194">
    <property type="term" value="F:UDP-glycosyltransferase activity"/>
    <property type="evidence" value="ECO:0007669"/>
    <property type="project" value="InterPro"/>
</dbReference>
<sequence>MKIFIHVMDLVGPQNACIGLGQQLVQRGHQVIFLVNENFLKKFQPYSNQFKILGLKPVADEEPDENEKNLQPIQILINSFIRMGLFDPIKPIEKIHRMIDSKFIRNLGANAEAFEPQIRMLIEQEKPDIFLVDAKIMSPCIMNSSIPWVYVFCANPLGLFTDERLPPFSSDLPIDGDRKEWQEYRQILHQKYFDKVVARQREICEKFGYPPPKDQVFFPRSPLLNIYQFPKELDYDDTIKLPEHYQRVDAFVRDDPEPFELPDKIRKQMKPGDKLIFLSMGSMGSCNLELMKRFVRVLSKTPYYYLVSMGPLYDQYELSDNMWGGPYVPQTKILPLVDLVIFHGGNNTLTETVYFGKPMIVIPLFYDQYNNAQRVQEKNFGRRLDQHQFTDEQLIDTIDKLINDNELCERLKRIGQRIRTSQAKDLACERIEQLAKSSKQN</sequence>
<accession>A0A6P6XXR2</accession>
<dbReference type="FunCoup" id="A0A6P6XXR2">
    <property type="interactions" value="289"/>
</dbReference>
<dbReference type="Pfam" id="PF04101">
    <property type="entry name" value="Glyco_tran_28_C"/>
    <property type="match status" value="1"/>
</dbReference>
<dbReference type="PANTHER" id="PTHR48043:SF145">
    <property type="entry name" value="FI06409P-RELATED"/>
    <property type="match status" value="1"/>
</dbReference>
<dbReference type="GO" id="GO:0016758">
    <property type="term" value="F:hexosyltransferase activity"/>
    <property type="evidence" value="ECO:0007669"/>
    <property type="project" value="InterPro"/>
</dbReference>
<evidence type="ECO:0000256" key="1">
    <source>
        <dbReference type="ARBA" id="ARBA00009995"/>
    </source>
</evidence>
<evidence type="ECO:0000256" key="3">
    <source>
        <dbReference type="ARBA" id="ARBA00022679"/>
    </source>
</evidence>
<reference evidence="6" key="1">
    <citation type="submission" date="2025-08" db="UniProtKB">
        <authorList>
            <consortium name="RefSeq"/>
        </authorList>
    </citation>
    <scope>IDENTIFICATION</scope>
    <source>
        <strain evidence="6">Airmid</strain>
    </source>
</reference>